<keyword evidence="2" id="KW-1185">Reference proteome</keyword>
<dbReference type="AlphaFoldDB" id="A0A9Q3DQ97"/>
<organism evidence="1 2">
    <name type="scientific">Austropuccinia psidii MF-1</name>
    <dbReference type="NCBI Taxonomy" id="1389203"/>
    <lineage>
        <taxon>Eukaryota</taxon>
        <taxon>Fungi</taxon>
        <taxon>Dikarya</taxon>
        <taxon>Basidiomycota</taxon>
        <taxon>Pucciniomycotina</taxon>
        <taxon>Pucciniomycetes</taxon>
        <taxon>Pucciniales</taxon>
        <taxon>Sphaerophragmiaceae</taxon>
        <taxon>Austropuccinia</taxon>
    </lineage>
</organism>
<dbReference type="Proteomes" id="UP000765509">
    <property type="component" value="Unassembled WGS sequence"/>
</dbReference>
<evidence type="ECO:0000313" key="2">
    <source>
        <dbReference type="Proteomes" id="UP000765509"/>
    </source>
</evidence>
<evidence type="ECO:0000313" key="1">
    <source>
        <dbReference type="EMBL" id="MBW0504823.1"/>
    </source>
</evidence>
<name>A0A9Q3DQ97_9BASI</name>
<accession>A0A9Q3DQ97</accession>
<protein>
    <submittedName>
        <fullName evidence="1">Uncharacterized protein</fullName>
    </submittedName>
</protein>
<dbReference type="EMBL" id="AVOT02018154">
    <property type="protein sequence ID" value="MBW0504823.1"/>
    <property type="molecule type" value="Genomic_DNA"/>
</dbReference>
<sequence>MGDAIREKSDEAQDPRGEFIVEYQEETPLEIQDIQLEAGVQQDTAKKNFCKHTQDSKTFLVIPTKGMAYIHGTATRMTVCICQPVTQNQSTSMTAKIP</sequence>
<comment type="caution">
    <text evidence="1">The sequence shown here is derived from an EMBL/GenBank/DDBJ whole genome shotgun (WGS) entry which is preliminary data.</text>
</comment>
<gene>
    <name evidence="1" type="ORF">O181_044538</name>
</gene>
<proteinExistence type="predicted"/>
<reference evidence="1" key="1">
    <citation type="submission" date="2021-03" db="EMBL/GenBank/DDBJ databases">
        <title>Draft genome sequence of rust myrtle Austropuccinia psidii MF-1, a brazilian biotype.</title>
        <authorList>
            <person name="Quecine M.C."/>
            <person name="Pachon D.M.R."/>
            <person name="Bonatelli M.L."/>
            <person name="Correr F.H."/>
            <person name="Franceschini L.M."/>
            <person name="Leite T.F."/>
            <person name="Margarido G.R.A."/>
            <person name="Almeida C.A."/>
            <person name="Ferrarezi J.A."/>
            <person name="Labate C.A."/>
        </authorList>
    </citation>
    <scope>NUCLEOTIDE SEQUENCE</scope>
    <source>
        <strain evidence="1">MF-1</strain>
    </source>
</reference>